<dbReference type="Proteomes" id="UP000000851">
    <property type="component" value="Chromosome"/>
</dbReference>
<dbReference type="HOGENOM" id="CLU_1902903_0_0_11"/>
<dbReference type="RefSeq" id="WP_012784263.1">
    <property type="nucleotide sequence ID" value="NC_013131.1"/>
</dbReference>
<name>C7QFM9_CATAD</name>
<dbReference type="InParanoid" id="C7QFM9"/>
<organism evidence="1 2">
    <name type="scientific">Catenulispora acidiphila (strain DSM 44928 / JCM 14897 / NBRC 102108 / NRRL B-24433 / ID139908)</name>
    <dbReference type="NCBI Taxonomy" id="479433"/>
    <lineage>
        <taxon>Bacteria</taxon>
        <taxon>Bacillati</taxon>
        <taxon>Actinomycetota</taxon>
        <taxon>Actinomycetes</taxon>
        <taxon>Catenulisporales</taxon>
        <taxon>Catenulisporaceae</taxon>
        <taxon>Catenulispora</taxon>
    </lineage>
</organism>
<dbReference type="EMBL" id="CP001700">
    <property type="protein sequence ID" value="ACU68968.1"/>
    <property type="molecule type" value="Genomic_DNA"/>
</dbReference>
<evidence type="ECO:0000313" key="1">
    <source>
        <dbReference type="EMBL" id="ACU68968.1"/>
    </source>
</evidence>
<protein>
    <submittedName>
        <fullName evidence="1">Uncharacterized protein</fullName>
    </submittedName>
</protein>
<reference evidence="1 2" key="1">
    <citation type="journal article" date="2009" name="Stand. Genomic Sci.">
        <title>Complete genome sequence of Catenulispora acidiphila type strain (ID 139908).</title>
        <authorList>
            <person name="Copeland A."/>
            <person name="Lapidus A."/>
            <person name="Glavina Del Rio T."/>
            <person name="Nolan M."/>
            <person name="Lucas S."/>
            <person name="Chen F."/>
            <person name="Tice H."/>
            <person name="Cheng J.F."/>
            <person name="Bruce D."/>
            <person name="Goodwin L."/>
            <person name="Pitluck S."/>
            <person name="Mikhailova N."/>
            <person name="Pati A."/>
            <person name="Ivanova N."/>
            <person name="Mavromatis K."/>
            <person name="Chen A."/>
            <person name="Palaniappan K."/>
            <person name="Chain P."/>
            <person name="Land M."/>
            <person name="Hauser L."/>
            <person name="Chang Y.J."/>
            <person name="Jeffries C.D."/>
            <person name="Chertkov O."/>
            <person name="Brettin T."/>
            <person name="Detter J.C."/>
            <person name="Han C."/>
            <person name="Ali Z."/>
            <person name="Tindall B.J."/>
            <person name="Goker M."/>
            <person name="Bristow J."/>
            <person name="Eisen J.A."/>
            <person name="Markowitz V."/>
            <person name="Hugenholtz P."/>
            <person name="Kyrpides N.C."/>
            <person name="Klenk H.P."/>
        </authorList>
    </citation>
    <scope>NUCLEOTIDE SEQUENCE [LARGE SCALE GENOMIC DNA]</scope>
    <source>
        <strain evidence="2">DSM 44928 / JCM 14897 / NBRC 102108 / NRRL B-24433 / ID139908</strain>
    </source>
</reference>
<dbReference type="AlphaFoldDB" id="C7QFM9"/>
<dbReference type="STRING" id="479433.Caci_0013"/>
<gene>
    <name evidence="1" type="ordered locus">Caci_0013</name>
</gene>
<keyword evidence="2" id="KW-1185">Reference proteome</keyword>
<evidence type="ECO:0000313" key="2">
    <source>
        <dbReference type="Proteomes" id="UP000000851"/>
    </source>
</evidence>
<dbReference type="KEGG" id="cai:Caci_0013"/>
<sequence length="133" mass="14558">MRRPEDIGAFLAEHSDGRVIGQMPAMFGIAVTPAEAEFQRRLLAAGHTGSYLALLGLAATLTFDAGEYFHTGEQNRRDLSEWHGYHRGLQTALACLVMHETGSNPRQAALMVAEHTETLIRCRWANRPAKGGG</sequence>
<accession>C7QFM9</accession>
<proteinExistence type="predicted"/>